<dbReference type="GO" id="GO:0005524">
    <property type="term" value="F:ATP binding"/>
    <property type="evidence" value="ECO:0007669"/>
    <property type="project" value="UniProtKB-UniRule"/>
</dbReference>
<dbReference type="Pfam" id="PF00069">
    <property type="entry name" value="Pkinase"/>
    <property type="match status" value="1"/>
</dbReference>
<proteinExistence type="predicted"/>
<dbReference type="InterPro" id="IPR000719">
    <property type="entry name" value="Prot_kinase_dom"/>
</dbReference>
<evidence type="ECO:0000313" key="13">
    <source>
        <dbReference type="Proteomes" id="UP001204953"/>
    </source>
</evidence>
<keyword evidence="13" id="KW-1185">Reference proteome</keyword>
<dbReference type="PROSITE" id="PS00107">
    <property type="entry name" value="PROTEIN_KINASE_ATP"/>
    <property type="match status" value="1"/>
</dbReference>
<comment type="catalytic activity">
    <reaction evidence="7">
        <text>L-threonyl-[protein] + ATP = O-phospho-L-threonyl-[protein] + ADP + H(+)</text>
        <dbReference type="Rhea" id="RHEA:46608"/>
        <dbReference type="Rhea" id="RHEA-COMP:11060"/>
        <dbReference type="Rhea" id="RHEA-COMP:11605"/>
        <dbReference type="ChEBI" id="CHEBI:15378"/>
        <dbReference type="ChEBI" id="CHEBI:30013"/>
        <dbReference type="ChEBI" id="CHEBI:30616"/>
        <dbReference type="ChEBI" id="CHEBI:61977"/>
        <dbReference type="ChEBI" id="CHEBI:456216"/>
        <dbReference type="EC" id="2.7.11.1"/>
    </reaction>
</comment>
<evidence type="ECO:0000256" key="4">
    <source>
        <dbReference type="ARBA" id="ARBA00022741"/>
    </source>
</evidence>
<name>A0AAE3GQ28_9CYAN</name>
<dbReference type="EMBL" id="JAMZMM010000029">
    <property type="protein sequence ID" value="MCP2727823.1"/>
    <property type="molecule type" value="Genomic_DNA"/>
</dbReference>
<dbReference type="Proteomes" id="UP001204953">
    <property type="component" value="Unassembled WGS sequence"/>
</dbReference>
<evidence type="ECO:0000256" key="1">
    <source>
        <dbReference type="ARBA" id="ARBA00012513"/>
    </source>
</evidence>
<dbReference type="RefSeq" id="WP_254010632.1">
    <property type="nucleotide sequence ID" value="NZ_JAMZMM010000029.1"/>
</dbReference>
<dbReference type="Gene3D" id="1.10.510.10">
    <property type="entry name" value="Transferase(Phosphotransferase) domain 1"/>
    <property type="match status" value="1"/>
</dbReference>
<keyword evidence="4 9" id="KW-0547">Nucleotide-binding</keyword>
<feature type="compositionally biased region" description="Low complexity" evidence="10">
    <location>
        <begin position="361"/>
        <end position="374"/>
    </location>
</feature>
<evidence type="ECO:0000256" key="2">
    <source>
        <dbReference type="ARBA" id="ARBA00022527"/>
    </source>
</evidence>
<keyword evidence="5 12" id="KW-0418">Kinase</keyword>
<dbReference type="InterPro" id="IPR008271">
    <property type="entry name" value="Ser/Thr_kinase_AS"/>
</dbReference>
<dbReference type="InterPro" id="IPR011009">
    <property type="entry name" value="Kinase-like_dom_sf"/>
</dbReference>
<evidence type="ECO:0000259" key="11">
    <source>
        <dbReference type="PROSITE" id="PS50011"/>
    </source>
</evidence>
<dbReference type="PROSITE" id="PS50011">
    <property type="entry name" value="PROTEIN_KINASE_DOM"/>
    <property type="match status" value="1"/>
</dbReference>
<gene>
    <name evidence="12" type="ORF">NJ959_04945</name>
</gene>
<evidence type="ECO:0000256" key="5">
    <source>
        <dbReference type="ARBA" id="ARBA00022777"/>
    </source>
</evidence>
<evidence type="ECO:0000256" key="10">
    <source>
        <dbReference type="SAM" id="MobiDB-lite"/>
    </source>
</evidence>
<evidence type="ECO:0000256" key="6">
    <source>
        <dbReference type="ARBA" id="ARBA00022840"/>
    </source>
</evidence>
<dbReference type="AlphaFoldDB" id="A0AAE3GQ28"/>
<evidence type="ECO:0000256" key="8">
    <source>
        <dbReference type="ARBA" id="ARBA00048679"/>
    </source>
</evidence>
<comment type="catalytic activity">
    <reaction evidence="8">
        <text>L-seryl-[protein] + ATP = O-phospho-L-seryl-[protein] + ADP + H(+)</text>
        <dbReference type="Rhea" id="RHEA:17989"/>
        <dbReference type="Rhea" id="RHEA-COMP:9863"/>
        <dbReference type="Rhea" id="RHEA-COMP:11604"/>
        <dbReference type="ChEBI" id="CHEBI:15378"/>
        <dbReference type="ChEBI" id="CHEBI:29999"/>
        <dbReference type="ChEBI" id="CHEBI:30616"/>
        <dbReference type="ChEBI" id="CHEBI:83421"/>
        <dbReference type="ChEBI" id="CHEBI:456216"/>
        <dbReference type="EC" id="2.7.11.1"/>
    </reaction>
</comment>
<keyword evidence="6 9" id="KW-0067">ATP-binding</keyword>
<feature type="domain" description="Protein kinase" evidence="11">
    <location>
        <begin position="8"/>
        <end position="270"/>
    </location>
</feature>
<dbReference type="CDD" id="cd14014">
    <property type="entry name" value="STKc_PknB_like"/>
    <property type="match status" value="1"/>
</dbReference>
<dbReference type="EC" id="2.7.11.1" evidence="1"/>
<dbReference type="InterPro" id="IPR017441">
    <property type="entry name" value="Protein_kinase_ATP_BS"/>
</dbReference>
<dbReference type="PROSITE" id="PS00108">
    <property type="entry name" value="PROTEIN_KINASE_ST"/>
    <property type="match status" value="1"/>
</dbReference>
<sequence>MNILENRYKVIRVLGSGGFGDTFLAEDAHLPSGRHCVVKQLKPQTNDPQVYQIVKDRFQREAVILEDLGQQSNQIPSLYAYFESGGQFYLVQELIEGITLGKMVQKQGTLSDSAVRGIMTGILPVLEYVHSQRIVHRDIKPDNIIIRNADNQPVLIDFGAVKETMGTTVSSSGNSSRSIVIGTPGFMPYEQTAGRPVFASDLYSLGLTAIYLLTGKFPQELETDPQTGEILWRRYALSVSPTLGGVLDKAIQFHSRDRYNTPREMLDALRIGVTAIPSPTPTIISPPPVGVVNQPTTVISANPVSTPFPPQPTSSTVAAAGLTDWQKAIITGSVIGVFVLGALVVTRPKTTEGETKEAQVQQSQSPQIITSPTQVNTQPVQAQPSNNSSPVQAQPPSPQIANISSSKSSPIGWLRLGAVKNTSGNAYFGETLIATTQIVTIAPTQVPSVGEQVTIITGVNLRNSFPQPPDYKLPEKVSVLQPGQKLVIHSIKTFTDPTTPSPYTVVWAEVGLP</sequence>
<dbReference type="SUPFAM" id="SSF56112">
    <property type="entry name" value="Protein kinase-like (PK-like)"/>
    <property type="match status" value="1"/>
</dbReference>
<comment type="caution">
    <text evidence="12">The sequence shown here is derived from an EMBL/GenBank/DDBJ whole genome shotgun (WGS) entry which is preliminary data.</text>
</comment>
<keyword evidence="3" id="KW-0808">Transferase</keyword>
<feature type="compositionally biased region" description="Low complexity" evidence="10">
    <location>
        <begin position="383"/>
        <end position="392"/>
    </location>
</feature>
<dbReference type="PANTHER" id="PTHR24363">
    <property type="entry name" value="SERINE/THREONINE PROTEIN KINASE"/>
    <property type="match status" value="1"/>
</dbReference>
<dbReference type="PANTHER" id="PTHR24363:SF0">
    <property type="entry name" value="SERINE_THREONINE KINASE LIKE DOMAIN CONTAINING 1"/>
    <property type="match status" value="1"/>
</dbReference>
<evidence type="ECO:0000256" key="7">
    <source>
        <dbReference type="ARBA" id="ARBA00047899"/>
    </source>
</evidence>
<dbReference type="SMART" id="SM00220">
    <property type="entry name" value="S_TKc"/>
    <property type="match status" value="1"/>
</dbReference>
<keyword evidence="2 12" id="KW-0723">Serine/threonine-protein kinase</keyword>
<evidence type="ECO:0000256" key="3">
    <source>
        <dbReference type="ARBA" id="ARBA00022679"/>
    </source>
</evidence>
<evidence type="ECO:0000256" key="9">
    <source>
        <dbReference type="PROSITE-ProRule" id="PRU10141"/>
    </source>
</evidence>
<dbReference type="GO" id="GO:0004674">
    <property type="term" value="F:protein serine/threonine kinase activity"/>
    <property type="evidence" value="ECO:0007669"/>
    <property type="project" value="UniProtKB-KW"/>
</dbReference>
<protein>
    <recommendedName>
        <fullName evidence="1">non-specific serine/threonine protein kinase</fullName>
        <ecNumber evidence="1">2.7.11.1</ecNumber>
    </recommendedName>
</protein>
<reference evidence="12" key="1">
    <citation type="submission" date="2022-06" db="EMBL/GenBank/DDBJ databases">
        <title>New cyanobacteria of genus Symplocastrum in benthos of Lake Baikal.</title>
        <authorList>
            <person name="Sorokovikova E."/>
            <person name="Tikhonova I."/>
            <person name="Krasnopeev A."/>
            <person name="Evseev P."/>
            <person name="Gladkikh A."/>
            <person name="Belykh O."/>
        </authorList>
    </citation>
    <scope>NUCLEOTIDE SEQUENCE</scope>
    <source>
        <strain evidence="12">BBK-W-15</strain>
    </source>
</reference>
<feature type="region of interest" description="Disordered" evidence="10">
    <location>
        <begin position="350"/>
        <end position="405"/>
    </location>
</feature>
<accession>A0AAE3GQ28</accession>
<organism evidence="12 13">
    <name type="scientific">Limnofasciculus baicalensis BBK-W-15</name>
    <dbReference type="NCBI Taxonomy" id="2699891"/>
    <lineage>
        <taxon>Bacteria</taxon>
        <taxon>Bacillati</taxon>
        <taxon>Cyanobacteriota</taxon>
        <taxon>Cyanophyceae</taxon>
        <taxon>Coleofasciculales</taxon>
        <taxon>Coleofasciculaceae</taxon>
        <taxon>Limnofasciculus</taxon>
        <taxon>Limnofasciculus baicalensis</taxon>
    </lineage>
</organism>
<feature type="binding site" evidence="9">
    <location>
        <position position="39"/>
    </location>
    <ligand>
        <name>ATP</name>
        <dbReference type="ChEBI" id="CHEBI:30616"/>
    </ligand>
</feature>
<evidence type="ECO:0000313" key="12">
    <source>
        <dbReference type="EMBL" id="MCP2727823.1"/>
    </source>
</evidence>